<keyword evidence="2" id="KW-0548">Nucleotidyltransferase</keyword>
<evidence type="ECO:0000259" key="9">
    <source>
        <dbReference type="Pfam" id="PF17917"/>
    </source>
</evidence>
<keyword evidence="5" id="KW-0378">Hydrolase</keyword>
<dbReference type="Pfam" id="PF13456">
    <property type="entry name" value="RVT_3"/>
    <property type="match status" value="1"/>
</dbReference>
<dbReference type="EMBL" id="BQNB010009636">
    <property type="protein sequence ID" value="GJS66269.1"/>
    <property type="molecule type" value="Genomic_DNA"/>
</dbReference>
<feature type="domain" description="RNase H type-1" evidence="8">
    <location>
        <begin position="114"/>
        <end position="173"/>
    </location>
</feature>
<dbReference type="SUPFAM" id="SSF56672">
    <property type="entry name" value="DNA/RNA polymerases"/>
    <property type="match status" value="1"/>
</dbReference>
<feature type="domain" description="Reverse transcriptase RNase H-like" evidence="9">
    <location>
        <begin position="2"/>
        <end position="87"/>
    </location>
</feature>
<dbReference type="InterPro" id="IPR043502">
    <property type="entry name" value="DNA/RNA_pol_sf"/>
</dbReference>
<accession>A0ABQ4XLW7</accession>
<reference evidence="10" key="1">
    <citation type="journal article" date="2022" name="Int. J. Mol. Sci.">
        <title>Draft Genome of Tanacetum Coccineum: Genomic Comparison of Closely Related Tanacetum-Family Plants.</title>
        <authorList>
            <person name="Yamashiro T."/>
            <person name="Shiraishi A."/>
            <person name="Nakayama K."/>
            <person name="Satake H."/>
        </authorList>
    </citation>
    <scope>NUCLEOTIDE SEQUENCE</scope>
</reference>
<dbReference type="PANTHER" id="PTHR48475">
    <property type="entry name" value="RIBONUCLEASE H"/>
    <property type="match status" value="1"/>
</dbReference>
<dbReference type="Gene3D" id="3.30.420.10">
    <property type="entry name" value="Ribonuclease H-like superfamily/Ribonuclease H"/>
    <property type="match status" value="1"/>
</dbReference>
<keyword evidence="4" id="KW-0255">Endonuclease</keyword>
<evidence type="ECO:0000256" key="1">
    <source>
        <dbReference type="ARBA" id="ARBA00022679"/>
    </source>
</evidence>
<protein>
    <submittedName>
        <fullName evidence="10">Reverse transcriptase domain-containing protein</fullName>
    </submittedName>
</protein>
<dbReference type="Proteomes" id="UP001151760">
    <property type="component" value="Unassembled WGS sequence"/>
</dbReference>
<feature type="region of interest" description="Disordered" evidence="7">
    <location>
        <begin position="283"/>
        <end position="320"/>
    </location>
</feature>
<evidence type="ECO:0000256" key="7">
    <source>
        <dbReference type="SAM" id="MobiDB-lite"/>
    </source>
</evidence>
<keyword evidence="1" id="KW-0808">Transferase</keyword>
<evidence type="ECO:0000256" key="4">
    <source>
        <dbReference type="ARBA" id="ARBA00022759"/>
    </source>
</evidence>
<keyword evidence="11" id="KW-1185">Reference proteome</keyword>
<evidence type="ECO:0000313" key="10">
    <source>
        <dbReference type="EMBL" id="GJS66269.1"/>
    </source>
</evidence>
<dbReference type="InterPro" id="IPR041373">
    <property type="entry name" value="RT_RNaseH"/>
</dbReference>
<dbReference type="SUPFAM" id="SSF53098">
    <property type="entry name" value="Ribonuclease H-like"/>
    <property type="match status" value="1"/>
</dbReference>
<dbReference type="GO" id="GO:0003964">
    <property type="term" value="F:RNA-directed DNA polymerase activity"/>
    <property type="evidence" value="ECO:0007669"/>
    <property type="project" value="UniProtKB-KW"/>
</dbReference>
<comment type="caution">
    <text evidence="10">The sequence shown here is derived from an EMBL/GenBank/DDBJ whole genome shotgun (WGS) entry which is preliminary data.</text>
</comment>
<keyword evidence="6 10" id="KW-0695">RNA-directed DNA polymerase</keyword>
<evidence type="ECO:0000313" key="11">
    <source>
        <dbReference type="Proteomes" id="UP001151760"/>
    </source>
</evidence>
<dbReference type="InterPro" id="IPR036397">
    <property type="entry name" value="RNaseH_sf"/>
</dbReference>
<evidence type="ECO:0000256" key="6">
    <source>
        <dbReference type="ARBA" id="ARBA00022918"/>
    </source>
</evidence>
<proteinExistence type="predicted"/>
<dbReference type="Pfam" id="PF17917">
    <property type="entry name" value="RT_RNaseH"/>
    <property type="match status" value="1"/>
</dbReference>
<sequence>MYLSAAKVGISVVLLAEHGDKQLLIYFVGRVLQSPEVKYTPMEKLIVALVYAARRLRRYFQAYPVAVITGQPIKQISSRTENSGRLVPIGEVNQVEEAATPKPQETTKVWKLFTDGSSNEGGSGPGLILTSPEGIEFTYVLRFEFKASNNEAECEALLAGLRIAEGMGIKHIDALSKIASVSFAHLTKKVLVEIQPCKSTEGIEVMAIVKEEGDTWMTPIKEYLEKGTLSEEKRNARWLREKAKQYVILEGTLYRKSFHGPWLRPLIGPDKINANGVLLADNAHGHPNGDQSMSRVSSAQTHTMSFENKSEANHISMVVP</sequence>
<evidence type="ECO:0000256" key="3">
    <source>
        <dbReference type="ARBA" id="ARBA00022722"/>
    </source>
</evidence>
<feature type="compositionally biased region" description="Polar residues" evidence="7">
    <location>
        <begin position="289"/>
        <end position="307"/>
    </location>
</feature>
<keyword evidence="3" id="KW-0540">Nuclease</keyword>
<dbReference type="InterPro" id="IPR002156">
    <property type="entry name" value="RNaseH_domain"/>
</dbReference>
<organism evidence="10 11">
    <name type="scientific">Tanacetum coccineum</name>
    <dbReference type="NCBI Taxonomy" id="301880"/>
    <lineage>
        <taxon>Eukaryota</taxon>
        <taxon>Viridiplantae</taxon>
        <taxon>Streptophyta</taxon>
        <taxon>Embryophyta</taxon>
        <taxon>Tracheophyta</taxon>
        <taxon>Spermatophyta</taxon>
        <taxon>Magnoliopsida</taxon>
        <taxon>eudicotyledons</taxon>
        <taxon>Gunneridae</taxon>
        <taxon>Pentapetalae</taxon>
        <taxon>asterids</taxon>
        <taxon>campanulids</taxon>
        <taxon>Asterales</taxon>
        <taxon>Asteraceae</taxon>
        <taxon>Asteroideae</taxon>
        <taxon>Anthemideae</taxon>
        <taxon>Anthemidinae</taxon>
        <taxon>Tanacetum</taxon>
    </lineage>
</organism>
<evidence type="ECO:0000256" key="5">
    <source>
        <dbReference type="ARBA" id="ARBA00022801"/>
    </source>
</evidence>
<evidence type="ECO:0000259" key="8">
    <source>
        <dbReference type="Pfam" id="PF13456"/>
    </source>
</evidence>
<dbReference type="InterPro" id="IPR012337">
    <property type="entry name" value="RNaseH-like_sf"/>
</dbReference>
<name>A0ABQ4XLW7_9ASTR</name>
<gene>
    <name evidence="10" type="ORF">Tco_0680833</name>
</gene>
<dbReference type="PANTHER" id="PTHR48475:SF2">
    <property type="entry name" value="RIBONUCLEASE H"/>
    <property type="match status" value="1"/>
</dbReference>
<evidence type="ECO:0000256" key="2">
    <source>
        <dbReference type="ARBA" id="ARBA00022695"/>
    </source>
</evidence>
<reference evidence="10" key="2">
    <citation type="submission" date="2022-01" db="EMBL/GenBank/DDBJ databases">
        <authorList>
            <person name="Yamashiro T."/>
            <person name="Shiraishi A."/>
            <person name="Satake H."/>
            <person name="Nakayama K."/>
        </authorList>
    </citation>
    <scope>NUCLEOTIDE SEQUENCE</scope>
</reference>